<feature type="transmembrane region" description="Helical" evidence="1">
    <location>
        <begin position="35"/>
        <end position="57"/>
    </location>
</feature>
<comment type="caution">
    <text evidence="2">The sequence shown here is derived from an EMBL/GenBank/DDBJ whole genome shotgun (WGS) entry which is preliminary data.</text>
</comment>
<keyword evidence="1" id="KW-0812">Transmembrane</keyword>
<dbReference type="Proteomes" id="UP001396334">
    <property type="component" value="Unassembled WGS sequence"/>
</dbReference>
<dbReference type="EMBL" id="JBBPBN010000032">
    <property type="protein sequence ID" value="KAK9003863.1"/>
    <property type="molecule type" value="Genomic_DNA"/>
</dbReference>
<accession>A0ABR2QTD2</accession>
<keyword evidence="1" id="KW-0472">Membrane</keyword>
<protein>
    <submittedName>
        <fullName evidence="2">Uncharacterized protein</fullName>
    </submittedName>
</protein>
<evidence type="ECO:0000313" key="2">
    <source>
        <dbReference type="EMBL" id="KAK9003863.1"/>
    </source>
</evidence>
<gene>
    <name evidence="2" type="ORF">V6N11_018759</name>
</gene>
<evidence type="ECO:0000256" key="1">
    <source>
        <dbReference type="SAM" id="Phobius"/>
    </source>
</evidence>
<name>A0ABR2QTD2_9ROSI</name>
<keyword evidence="1" id="KW-1133">Transmembrane helix</keyword>
<proteinExistence type="predicted"/>
<reference evidence="2 3" key="1">
    <citation type="journal article" date="2024" name="G3 (Bethesda)">
        <title>Genome assembly of Hibiscus sabdariffa L. provides insights into metabolisms of medicinal natural products.</title>
        <authorList>
            <person name="Kim T."/>
        </authorList>
    </citation>
    <scope>NUCLEOTIDE SEQUENCE [LARGE SCALE GENOMIC DNA]</scope>
    <source>
        <strain evidence="2">TK-2024</strain>
        <tissue evidence="2">Old leaves</tissue>
    </source>
</reference>
<sequence>MKLVLGPGLNWAITATPLCSLLCNDNEANTKREPILSGQIGFIFFYIVLPLWSAFFLHSNLMRHAFRCFFRIDTIFEVSTPLHRGRQDLVVDQSEVTCISLLSSGAIVKVSTPLLRGRQDLVIDQSEGRRNYQGVHSTPLHRGRHDLAVDQSEGRHNCQGVHSTPLRETGLGYRSIYFAFPSEDKTCQKDI</sequence>
<keyword evidence="3" id="KW-1185">Reference proteome</keyword>
<evidence type="ECO:0000313" key="3">
    <source>
        <dbReference type="Proteomes" id="UP001396334"/>
    </source>
</evidence>
<organism evidence="2 3">
    <name type="scientific">Hibiscus sabdariffa</name>
    <name type="common">roselle</name>
    <dbReference type="NCBI Taxonomy" id="183260"/>
    <lineage>
        <taxon>Eukaryota</taxon>
        <taxon>Viridiplantae</taxon>
        <taxon>Streptophyta</taxon>
        <taxon>Embryophyta</taxon>
        <taxon>Tracheophyta</taxon>
        <taxon>Spermatophyta</taxon>
        <taxon>Magnoliopsida</taxon>
        <taxon>eudicotyledons</taxon>
        <taxon>Gunneridae</taxon>
        <taxon>Pentapetalae</taxon>
        <taxon>rosids</taxon>
        <taxon>malvids</taxon>
        <taxon>Malvales</taxon>
        <taxon>Malvaceae</taxon>
        <taxon>Malvoideae</taxon>
        <taxon>Hibiscus</taxon>
    </lineage>
</organism>